<feature type="transmembrane region" description="Helical" evidence="1">
    <location>
        <begin position="20"/>
        <end position="43"/>
    </location>
</feature>
<feature type="transmembrane region" description="Helical" evidence="1">
    <location>
        <begin position="55"/>
        <end position="74"/>
    </location>
</feature>
<keyword evidence="1" id="KW-0812">Transmembrane</keyword>
<proteinExistence type="predicted"/>
<accession>A0A2K1WQE7</accession>
<dbReference type="AlphaFoldDB" id="A0A2K1WQE7"/>
<keyword evidence="1" id="KW-0472">Membrane</keyword>
<dbReference type="Proteomes" id="UP000006729">
    <property type="component" value="Chromosome 19"/>
</dbReference>
<evidence type="ECO:0000313" key="2">
    <source>
        <dbReference type="EMBL" id="PNS90753.1"/>
    </source>
</evidence>
<protein>
    <submittedName>
        <fullName evidence="2">Uncharacterized protein</fullName>
    </submittedName>
</protein>
<evidence type="ECO:0000313" key="3">
    <source>
        <dbReference type="Proteomes" id="UP000006729"/>
    </source>
</evidence>
<sequence>MKSNEHRFLLMKFVSGVRFLKLYISIPEQIQFPSLWLIIQIWIGCNIIQHEANHGGLVLHELIVIHIYIVYLIIQ</sequence>
<name>A0A2K1WQE7_POPTR</name>
<gene>
    <name evidence="2" type="ORF">POPTR_019G060700</name>
</gene>
<keyword evidence="3" id="KW-1185">Reference proteome</keyword>
<evidence type="ECO:0000256" key="1">
    <source>
        <dbReference type="SAM" id="Phobius"/>
    </source>
</evidence>
<dbReference type="EMBL" id="CM009308">
    <property type="protein sequence ID" value="PNS90753.1"/>
    <property type="molecule type" value="Genomic_DNA"/>
</dbReference>
<dbReference type="InParanoid" id="A0A2K1WQE7"/>
<keyword evidence="1" id="KW-1133">Transmembrane helix</keyword>
<reference evidence="2 3" key="1">
    <citation type="journal article" date="2006" name="Science">
        <title>The genome of black cottonwood, Populus trichocarpa (Torr. &amp; Gray).</title>
        <authorList>
            <person name="Tuskan G.A."/>
            <person name="Difazio S."/>
            <person name="Jansson S."/>
            <person name="Bohlmann J."/>
            <person name="Grigoriev I."/>
            <person name="Hellsten U."/>
            <person name="Putnam N."/>
            <person name="Ralph S."/>
            <person name="Rombauts S."/>
            <person name="Salamov A."/>
            <person name="Schein J."/>
            <person name="Sterck L."/>
            <person name="Aerts A."/>
            <person name="Bhalerao R.R."/>
            <person name="Bhalerao R.P."/>
            <person name="Blaudez D."/>
            <person name="Boerjan W."/>
            <person name="Brun A."/>
            <person name="Brunner A."/>
            <person name="Busov V."/>
            <person name="Campbell M."/>
            <person name="Carlson J."/>
            <person name="Chalot M."/>
            <person name="Chapman J."/>
            <person name="Chen G.L."/>
            <person name="Cooper D."/>
            <person name="Coutinho P.M."/>
            <person name="Couturier J."/>
            <person name="Covert S."/>
            <person name="Cronk Q."/>
            <person name="Cunningham R."/>
            <person name="Davis J."/>
            <person name="Degroeve S."/>
            <person name="Dejardin A."/>
            <person name="Depamphilis C."/>
            <person name="Detter J."/>
            <person name="Dirks B."/>
            <person name="Dubchak I."/>
            <person name="Duplessis S."/>
            <person name="Ehlting J."/>
            <person name="Ellis B."/>
            <person name="Gendler K."/>
            <person name="Goodstein D."/>
            <person name="Gribskov M."/>
            <person name="Grimwood J."/>
            <person name="Groover A."/>
            <person name="Gunter L."/>
            <person name="Hamberger B."/>
            <person name="Heinze B."/>
            <person name="Helariutta Y."/>
            <person name="Henrissat B."/>
            <person name="Holligan D."/>
            <person name="Holt R."/>
            <person name="Huang W."/>
            <person name="Islam-Faridi N."/>
            <person name="Jones S."/>
            <person name="Jones-Rhoades M."/>
            <person name="Jorgensen R."/>
            <person name="Joshi C."/>
            <person name="Kangasjarvi J."/>
            <person name="Karlsson J."/>
            <person name="Kelleher C."/>
            <person name="Kirkpatrick R."/>
            <person name="Kirst M."/>
            <person name="Kohler A."/>
            <person name="Kalluri U."/>
            <person name="Larimer F."/>
            <person name="Leebens-Mack J."/>
            <person name="Leple J.C."/>
            <person name="Locascio P."/>
            <person name="Lou Y."/>
            <person name="Lucas S."/>
            <person name="Martin F."/>
            <person name="Montanini B."/>
            <person name="Napoli C."/>
            <person name="Nelson D.R."/>
            <person name="Nelson C."/>
            <person name="Nieminen K."/>
            <person name="Nilsson O."/>
            <person name="Pereda V."/>
            <person name="Peter G."/>
            <person name="Philippe R."/>
            <person name="Pilate G."/>
            <person name="Poliakov A."/>
            <person name="Razumovskaya J."/>
            <person name="Richardson P."/>
            <person name="Rinaldi C."/>
            <person name="Ritland K."/>
            <person name="Rouze P."/>
            <person name="Ryaboy D."/>
            <person name="Schmutz J."/>
            <person name="Schrader J."/>
            <person name="Segerman B."/>
            <person name="Shin H."/>
            <person name="Siddiqui A."/>
            <person name="Sterky F."/>
            <person name="Terry A."/>
            <person name="Tsai C.J."/>
            <person name="Uberbacher E."/>
            <person name="Unneberg P."/>
            <person name="Vahala J."/>
            <person name="Wall K."/>
            <person name="Wessler S."/>
            <person name="Yang G."/>
            <person name="Yin T."/>
            <person name="Douglas C."/>
            <person name="Marra M."/>
            <person name="Sandberg G."/>
            <person name="Van de Peer Y."/>
            <person name="Rokhsar D."/>
        </authorList>
    </citation>
    <scope>NUCLEOTIDE SEQUENCE [LARGE SCALE GENOMIC DNA]</scope>
    <source>
        <strain evidence="3">cv. Nisqually</strain>
    </source>
</reference>
<organism evidence="2 3">
    <name type="scientific">Populus trichocarpa</name>
    <name type="common">Western balsam poplar</name>
    <name type="synonym">Populus balsamifera subsp. trichocarpa</name>
    <dbReference type="NCBI Taxonomy" id="3694"/>
    <lineage>
        <taxon>Eukaryota</taxon>
        <taxon>Viridiplantae</taxon>
        <taxon>Streptophyta</taxon>
        <taxon>Embryophyta</taxon>
        <taxon>Tracheophyta</taxon>
        <taxon>Spermatophyta</taxon>
        <taxon>Magnoliopsida</taxon>
        <taxon>eudicotyledons</taxon>
        <taxon>Gunneridae</taxon>
        <taxon>Pentapetalae</taxon>
        <taxon>rosids</taxon>
        <taxon>fabids</taxon>
        <taxon>Malpighiales</taxon>
        <taxon>Salicaceae</taxon>
        <taxon>Saliceae</taxon>
        <taxon>Populus</taxon>
    </lineage>
</organism>